<protein>
    <submittedName>
        <fullName evidence="2">Uncharacterized protein</fullName>
    </submittedName>
</protein>
<dbReference type="EMBL" id="CAWYQH010000119">
    <property type="protein sequence ID" value="CAK8690386.1"/>
    <property type="molecule type" value="Genomic_DNA"/>
</dbReference>
<feature type="transmembrane region" description="Helical" evidence="1">
    <location>
        <begin position="193"/>
        <end position="213"/>
    </location>
</feature>
<feature type="transmembrane region" description="Helical" evidence="1">
    <location>
        <begin position="43"/>
        <end position="61"/>
    </location>
</feature>
<sequence>MFVNITAKKYMKRLLFIGIISTFLVLTVHSIEAYTSKDNDNMCLPSALILSVLLGVSMCFAKESDGLMGTCSLLVSTSKRVNVTGTMNKPAQYQRIDVRYKKSLFDCINCKHVINSNTLILKEVSFNSQEVCRSRCSGILCGSNKSCVYGADVLQNNRTVLRSHVINQCKTLRKTHEVKPTEDSSRASNSNQLIVGFAVGGTMLVVVVAGVFFGRTRSDNSSSESEVGTTPVSMSYSEWISNFSNGGRSSRGSNLRVQEAAGVVDIQDNSTVPVYNIVYEESNSSIKAEDENDFQPIIIEVDDTEAVFDCSEDSYETQANCNISRSLSTNDVYTSSLCYFNAANLKSSEYDITDTCTKFTKFDDRQTNVCTSHRTNTTAKTFLEKDFAMERCNNNVKAKNDHTMSSFEDNFAQWSDEDESELALTNRYSNCNCGEMSKADAMWSAAQIQFTHVKYVMADVHRDTIGMDQENYSVEISSSNIKTPKFNVTQFASSFTNKCCHNNYLVFGNDVNRNNMSLKCDI</sequence>
<comment type="caution">
    <text evidence="2">The sequence shown here is derived from an EMBL/GenBank/DDBJ whole genome shotgun (WGS) entry which is preliminary data.</text>
</comment>
<gene>
    <name evidence="2" type="ORF">CVLEPA_LOCUS23012</name>
</gene>
<organism evidence="2 3">
    <name type="scientific">Clavelina lepadiformis</name>
    <name type="common">Light-bulb sea squirt</name>
    <name type="synonym">Ascidia lepadiformis</name>
    <dbReference type="NCBI Taxonomy" id="159417"/>
    <lineage>
        <taxon>Eukaryota</taxon>
        <taxon>Metazoa</taxon>
        <taxon>Chordata</taxon>
        <taxon>Tunicata</taxon>
        <taxon>Ascidiacea</taxon>
        <taxon>Aplousobranchia</taxon>
        <taxon>Clavelinidae</taxon>
        <taxon>Clavelina</taxon>
    </lineage>
</organism>
<evidence type="ECO:0000256" key="1">
    <source>
        <dbReference type="SAM" id="Phobius"/>
    </source>
</evidence>
<keyword evidence="3" id="KW-1185">Reference proteome</keyword>
<evidence type="ECO:0000313" key="3">
    <source>
        <dbReference type="Proteomes" id="UP001642483"/>
    </source>
</evidence>
<accession>A0ABP0GF24</accession>
<name>A0ABP0GF24_CLALP</name>
<dbReference type="Proteomes" id="UP001642483">
    <property type="component" value="Unassembled WGS sequence"/>
</dbReference>
<keyword evidence="1" id="KW-1133">Transmembrane helix</keyword>
<proteinExistence type="predicted"/>
<evidence type="ECO:0000313" key="2">
    <source>
        <dbReference type="EMBL" id="CAK8690386.1"/>
    </source>
</evidence>
<keyword evidence="1" id="KW-0472">Membrane</keyword>
<keyword evidence="1" id="KW-0812">Transmembrane</keyword>
<reference evidence="2 3" key="1">
    <citation type="submission" date="2024-02" db="EMBL/GenBank/DDBJ databases">
        <authorList>
            <person name="Daric V."/>
            <person name="Darras S."/>
        </authorList>
    </citation>
    <scope>NUCLEOTIDE SEQUENCE [LARGE SCALE GENOMIC DNA]</scope>
</reference>